<dbReference type="EMBL" id="CP036272">
    <property type="protein sequence ID" value="QDT61425.1"/>
    <property type="molecule type" value="Genomic_DNA"/>
</dbReference>
<name>A0A517SZ44_9BACT</name>
<organism evidence="4 5">
    <name type="scientific">Stieleria bergensis</name>
    <dbReference type="NCBI Taxonomy" id="2528025"/>
    <lineage>
        <taxon>Bacteria</taxon>
        <taxon>Pseudomonadati</taxon>
        <taxon>Planctomycetota</taxon>
        <taxon>Planctomycetia</taxon>
        <taxon>Pirellulales</taxon>
        <taxon>Pirellulaceae</taxon>
        <taxon>Stieleria</taxon>
    </lineage>
</organism>
<dbReference type="InterPro" id="IPR011006">
    <property type="entry name" value="CheY-like_superfamily"/>
</dbReference>
<evidence type="ECO:0000259" key="3">
    <source>
        <dbReference type="PROSITE" id="PS50110"/>
    </source>
</evidence>
<dbReference type="Gene3D" id="3.40.50.2300">
    <property type="match status" value="2"/>
</dbReference>
<proteinExistence type="predicted"/>
<evidence type="ECO:0000256" key="2">
    <source>
        <dbReference type="PROSITE-ProRule" id="PRU00169"/>
    </source>
</evidence>
<dbReference type="InterPro" id="IPR001789">
    <property type="entry name" value="Sig_transdc_resp-reg_receiver"/>
</dbReference>
<dbReference type="Pfam" id="PF00072">
    <property type="entry name" value="Response_reg"/>
    <property type="match status" value="2"/>
</dbReference>
<dbReference type="OrthoDB" id="9788090at2"/>
<gene>
    <name evidence="4" type="ORF">SV7mr_39600</name>
</gene>
<dbReference type="Proteomes" id="UP000315003">
    <property type="component" value="Chromosome"/>
</dbReference>
<dbReference type="CDD" id="cd00156">
    <property type="entry name" value="REC"/>
    <property type="match status" value="1"/>
</dbReference>
<feature type="domain" description="Response regulatory" evidence="3">
    <location>
        <begin position="123"/>
        <end position="241"/>
    </location>
</feature>
<dbReference type="GO" id="GO:0000160">
    <property type="term" value="P:phosphorelay signal transduction system"/>
    <property type="evidence" value="ECO:0007669"/>
    <property type="project" value="InterPro"/>
</dbReference>
<dbReference type="PROSITE" id="PS50110">
    <property type="entry name" value="RESPONSE_REGULATORY"/>
    <property type="match status" value="2"/>
</dbReference>
<dbReference type="SMART" id="SM00448">
    <property type="entry name" value="REC"/>
    <property type="match status" value="2"/>
</dbReference>
<feature type="modified residue" description="4-aspartylphosphate" evidence="2">
    <location>
        <position position="54"/>
    </location>
</feature>
<dbReference type="InterPro" id="IPR050595">
    <property type="entry name" value="Bact_response_regulator"/>
</dbReference>
<dbReference type="AlphaFoldDB" id="A0A517SZ44"/>
<feature type="modified residue" description="4-aspartylphosphate" evidence="2">
    <location>
        <position position="172"/>
    </location>
</feature>
<dbReference type="PANTHER" id="PTHR44591:SF3">
    <property type="entry name" value="RESPONSE REGULATORY DOMAIN-CONTAINING PROTEIN"/>
    <property type="match status" value="1"/>
</dbReference>
<keyword evidence="5" id="KW-1185">Reference proteome</keyword>
<dbReference type="SUPFAM" id="SSF52172">
    <property type="entry name" value="CheY-like"/>
    <property type="match status" value="2"/>
</dbReference>
<accession>A0A517SZ44</accession>
<feature type="domain" description="Response regulatory" evidence="3">
    <location>
        <begin position="5"/>
        <end position="119"/>
    </location>
</feature>
<protein>
    <submittedName>
        <fullName evidence="4">Response regulator receiver protein</fullName>
    </submittedName>
</protein>
<evidence type="ECO:0000313" key="4">
    <source>
        <dbReference type="EMBL" id="QDT61425.1"/>
    </source>
</evidence>
<reference evidence="4 5" key="1">
    <citation type="submission" date="2019-02" db="EMBL/GenBank/DDBJ databases">
        <title>Deep-cultivation of Planctomycetes and their phenomic and genomic characterization uncovers novel biology.</title>
        <authorList>
            <person name="Wiegand S."/>
            <person name="Jogler M."/>
            <person name="Boedeker C."/>
            <person name="Pinto D."/>
            <person name="Vollmers J."/>
            <person name="Rivas-Marin E."/>
            <person name="Kohn T."/>
            <person name="Peeters S.H."/>
            <person name="Heuer A."/>
            <person name="Rast P."/>
            <person name="Oberbeckmann S."/>
            <person name="Bunk B."/>
            <person name="Jeske O."/>
            <person name="Meyerdierks A."/>
            <person name="Storesund J.E."/>
            <person name="Kallscheuer N."/>
            <person name="Luecker S."/>
            <person name="Lage O.M."/>
            <person name="Pohl T."/>
            <person name="Merkel B.J."/>
            <person name="Hornburger P."/>
            <person name="Mueller R.-W."/>
            <person name="Bruemmer F."/>
            <person name="Labrenz M."/>
            <person name="Spormann A.M."/>
            <person name="Op den Camp H."/>
            <person name="Overmann J."/>
            <person name="Amann R."/>
            <person name="Jetten M.S.M."/>
            <person name="Mascher T."/>
            <person name="Medema M.H."/>
            <person name="Devos D.P."/>
            <person name="Kaster A.-K."/>
            <person name="Ovreas L."/>
            <person name="Rohde M."/>
            <person name="Galperin M.Y."/>
            <person name="Jogler C."/>
        </authorList>
    </citation>
    <scope>NUCLEOTIDE SEQUENCE [LARGE SCALE GENOMIC DNA]</scope>
    <source>
        <strain evidence="4 5">SV_7m_r</strain>
    </source>
</reference>
<sequence>MSQKRVLIVDDDTDICANIKDILDDLGYRTDVAHDGPDALELIDSQRYDVAVLDFCMPGMDGAALHDEIIKRRPEIAAIMVTAYAHGDGAQRARDGGIQQVLRKPVDLGELLPLIDDLAHSPVVLVVDDDPEFCQTLWHLLRERSFRVCLAYTKEDGITKASDGDYQIALIDLSLCQGSTDGCDVMRQVAQTHPHARTILITGYRDETDHMLDDLKARGVSDICYKPLDMNRLFKLIESSDG</sequence>
<evidence type="ECO:0000256" key="1">
    <source>
        <dbReference type="ARBA" id="ARBA00022553"/>
    </source>
</evidence>
<dbReference type="PANTHER" id="PTHR44591">
    <property type="entry name" value="STRESS RESPONSE REGULATOR PROTEIN 1"/>
    <property type="match status" value="1"/>
</dbReference>
<dbReference type="RefSeq" id="WP_145275500.1">
    <property type="nucleotide sequence ID" value="NZ_CP036272.1"/>
</dbReference>
<keyword evidence="1 2" id="KW-0597">Phosphoprotein</keyword>
<evidence type="ECO:0000313" key="5">
    <source>
        <dbReference type="Proteomes" id="UP000315003"/>
    </source>
</evidence>